<dbReference type="PANTHER" id="PTHR43877:SF1">
    <property type="entry name" value="ACETYLTRANSFERASE"/>
    <property type="match status" value="1"/>
</dbReference>
<organism evidence="4">
    <name type="scientific">Gymnodinialimonas phycosphaerae</name>
    <dbReference type="NCBI Taxonomy" id="2841589"/>
    <lineage>
        <taxon>Bacteria</taxon>
        <taxon>Pseudomonadati</taxon>
        <taxon>Pseudomonadota</taxon>
        <taxon>Alphaproteobacteria</taxon>
        <taxon>Rhodobacterales</taxon>
        <taxon>Paracoccaceae</taxon>
        <taxon>Gymnodinialimonas</taxon>
    </lineage>
</organism>
<dbReference type="EMBL" id="JAIMBW010000001">
    <property type="protein sequence ID" value="MBY4893658.1"/>
    <property type="molecule type" value="Genomic_DNA"/>
</dbReference>
<dbReference type="AlphaFoldDB" id="A0A975YEI6"/>
<dbReference type="InterPro" id="IPR016181">
    <property type="entry name" value="Acyl_CoA_acyltransferase"/>
</dbReference>
<evidence type="ECO:0000256" key="1">
    <source>
        <dbReference type="ARBA" id="ARBA00022679"/>
    </source>
</evidence>
<accession>A0A975YEI6</accession>
<dbReference type="PROSITE" id="PS51186">
    <property type="entry name" value="GNAT"/>
    <property type="match status" value="1"/>
</dbReference>
<dbReference type="Gene3D" id="3.40.630.30">
    <property type="match status" value="1"/>
</dbReference>
<dbReference type="InterPro" id="IPR050832">
    <property type="entry name" value="Bact_Acetyltransf"/>
</dbReference>
<keyword evidence="1" id="KW-0808">Transferase</keyword>
<reference evidence="4 5" key="1">
    <citation type="submission" date="2021-07" db="EMBL/GenBank/DDBJ databases">
        <title>Karlodiniumbacter phycospheric gen. nov., sp. nov., a phycosphere bacterium isolated from karlodinium veneficum.</title>
        <authorList>
            <person name="Peng Y."/>
            <person name="Jiang L."/>
            <person name="Lee J."/>
        </authorList>
    </citation>
    <scope>NUCLEOTIDE SEQUENCE</scope>
    <source>
        <strain evidence="4 5">N5</strain>
    </source>
</reference>
<dbReference type="CDD" id="cd04301">
    <property type="entry name" value="NAT_SF"/>
    <property type="match status" value="1"/>
</dbReference>
<dbReference type="Pfam" id="PF00583">
    <property type="entry name" value="Acetyltransf_1"/>
    <property type="match status" value="1"/>
</dbReference>
<sequence>MPEPYDIRPEVRRDHVAIDAVHNAAFGSDADIPALVRDLRAADAPFPTLSVVATHDGTAVGHVMASHAWLDGPRELIDVLVLSPLGVHPAHQRKGLGTALIAAVLRAAEGKGAPMVLLEGSPGYYGARGFEPASAQDIRRPSLRIPSPAFQVATLPAYTPDMTGTFIYRDVHWRHGVGLYKTS</sequence>
<protein>
    <submittedName>
        <fullName evidence="4">N-acetyltransferase</fullName>
    </submittedName>
</protein>
<dbReference type="GO" id="GO:0016747">
    <property type="term" value="F:acyltransferase activity, transferring groups other than amino-acyl groups"/>
    <property type="evidence" value="ECO:0007669"/>
    <property type="project" value="InterPro"/>
</dbReference>
<evidence type="ECO:0000313" key="4">
    <source>
        <dbReference type="EMBL" id="QXL86364.1"/>
    </source>
</evidence>
<evidence type="ECO:0000313" key="5">
    <source>
        <dbReference type="Proteomes" id="UP000693972"/>
    </source>
</evidence>
<dbReference type="EMBL" id="CP078073">
    <property type="protein sequence ID" value="QXL86364.1"/>
    <property type="molecule type" value="Genomic_DNA"/>
</dbReference>
<feature type="domain" description="N-acetyltransferase" evidence="3">
    <location>
        <begin position="5"/>
        <end position="161"/>
    </location>
</feature>
<proteinExistence type="predicted"/>
<dbReference type="PANTHER" id="PTHR43877">
    <property type="entry name" value="AMINOALKYLPHOSPHONATE N-ACETYLTRANSFERASE-RELATED-RELATED"/>
    <property type="match status" value="1"/>
</dbReference>
<gene>
    <name evidence="4" type="ORF">KUL25_12880</name>
</gene>
<dbReference type="SUPFAM" id="SSF55729">
    <property type="entry name" value="Acyl-CoA N-acyltransferases (Nat)"/>
    <property type="match status" value="1"/>
</dbReference>
<dbReference type="InterPro" id="IPR000182">
    <property type="entry name" value="GNAT_dom"/>
</dbReference>
<keyword evidence="2" id="KW-0012">Acyltransferase</keyword>
<dbReference type="RefSeq" id="WP_257893326.1">
    <property type="nucleotide sequence ID" value="NZ_JAIMBW010000001.1"/>
</dbReference>
<name>A0A975YEI6_9RHOB</name>
<evidence type="ECO:0000259" key="3">
    <source>
        <dbReference type="PROSITE" id="PS51186"/>
    </source>
</evidence>
<keyword evidence="5" id="KW-1185">Reference proteome</keyword>
<evidence type="ECO:0000256" key="2">
    <source>
        <dbReference type="ARBA" id="ARBA00023315"/>
    </source>
</evidence>
<dbReference type="Proteomes" id="UP000693972">
    <property type="component" value="Unassembled WGS sequence"/>
</dbReference>